<dbReference type="GO" id="GO:0004640">
    <property type="term" value="F:phosphoribosylanthranilate isomerase activity"/>
    <property type="evidence" value="ECO:0007669"/>
    <property type="project" value="UniProtKB-UniRule"/>
</dbReference>
<reference evidence="12 13" key="1">
    <citation type="submission" date="2009-04" db="EMBL/GenBank/DDBJ databases">
        <authorList>
            <person name="Qin X."/>
            <person name="Bachman B."/>
            <person name="Battles P."/>
            <person name="Bell A."/>
            <person name="Bess C."/>
            <person name="Bickham C."/>
            <person name="Chaboub L."/>
            <person name="Chen D."/>
            <person name="Coyle M."/>
            <person name="Deiros D.R."/>
            <person name="Dinh H."/>
            <person name="Forbes L."/>
            <person name="Fowler G."/>
            <person name="Francisco L."/>
            <person name="Fu Q."/>
            <person name="Gubbala S."/>
            <person name="Hale W."/>
            <person name="Han Y."/>
            <person name="Hemphill L."/>
            <person name="Highlander S.K."/>
            <person name="Hirani K."/>
            <person name="Hogues M."/>
            <person name="Jackson L."/>
            <person name="Jakkamsetti A."/>
            <person name="Javaid M."/>
            <person name="Jiang H."/>
            <person name="Korchina V."/>
            <person name="Kovar C."/>
            <person name="Lara F."/>
            <person name="Lee S."/>
            <person name="Mata R."/>
            <person name="Mathew T."/>
            <person name="Moen C."/>
            <person name="Morales K."/>
            <person name="Munidasa M."/>
            <person name="Nazareth L."/>
            <person name="Ngo R."/>
            <person name="Nguyen L."/>
            <person name="Okwuonu G."/>
            <person name="Ongeri F."/>
            <person name="Patil S."/>
            <person name="Petrosino J."/>
            <person name="Pham C."/>
            <person name="Pham P."/>
            <person name="Pu L.-L."/>
            <person name="Puazo M."/>
            <person name="Raj R."/>
            <person name="Reid J."/>
            <person name="Rouhana J."/>
            <person name="Saada N."/>
            <person name="Shang Y."/>
            <person name="Simmons D."/>
            <person name="Thornton R."/>
            <person name="Warren J."/>
            <person name="Weissenberger G."/>
            <person name="Zhang J."/>
            <person name="Zhang L."/>
            <person name="Zhou C."/>
            <person name="Zhu D."/>
            <person name="Muzny D."/>
            <person name="Worley K."/>
            <person name="Gibbs R."/>
        </authorList>
    </citation>
    <scope>NUCLEOTIDE SEQUENCE [LARGE SCALE GENOMIC DNA]</scope>
    <source>
        <strain evidence="12 13">ATCC 43531</strain>
    </source>
</reference>
<evidence type="ECO:0000256" key="6">
    <source>
        <dbReference type="ARBA" id="ARBA00022605"/>
    </source>
</evidence>
<evidence type="ECO:0000256" key="3">
    <source>
        <dbReference type="ARBA" id="ARBA00007571"/>
    </source>
</evidence>
<dbReference type="GO" id="GO:0000162">
    <property type="term" value="P:L-tryptophan biosynthetic process"/>
    <property type="evidence" value="ECO:0007669"/>
    <property type="project" value="UniProtKB-UniRule"/>
</dbReference>
<keyword evidence="9 10" id="KW-0413">Isomerase</keyword>
<dbReference type="HOGENOM" id="CLU_076364_1_0_9"/>
<dbReference type="PANTHER" id="PTHR42894">
    <property type="entry name" value="N-(5'-PHOSPHORIBOSYL)ANTHRANILATE ISOMERASE"/>
    <property type="match status" value="1"/>
</dbReference>
<dbReference type="AlphaFoldDB" id="C4V0L8"/>
<comment type="catalytic activity">
    <reaction evidence="1 10">
        <text>N-(5-phospho-beta-D-ribosyl)anthranilate = 1-(2-carboxyphenylamino)-1-deoxy-D-ribulose 5-phosphate</text>
        <dbReference type="Rhea" id="RHEA:21540"/>
        <dbReference type="ChEBI" id="CHEBI:18277"/>
        <dbReference type="ChEBI" id="CHEBI:58613"/>
        <dbReference type="EC" id="5.3.1.24"/>
    </reaction>
</comment>
<sequence length="203" mass="21820">MRVKMCGMQTLAAARAAEAAGADYIGFIFAQGSRRYAAPETAHEIAREMQRVKKVGVFVDAPMAEVNRIADAVGLDYVQLHGHETAEMARMAERPVIKAYRYGDDFDAEAANVYPAEIILVDSYVKGAAGGTGLAFHWQEAAREIARVTKPVLIAGGITAANVREAVETFHPFGIDVSGGLEEDGVKSKAKITAFMEAVCALR</sequence>
<proteinExistence type="inferred from homology"/>
<dbReference type="eggNOG" id="COG0135">
    <property type="taxonomic scope" value="Bacteria"/>
</dbReference>
<evidence type="ECO:0000256" key="5">
    <source>
        <dbReference type="ARBA" id="ARBA00022272"/>
    </source>
</evidence>
<name>C4V0L8_9FIRM</name>
<dbReference type="EC" id="5.3.1.24" evidence="4 10"/>
<evidence type="ECO:0000256" key="9">
    <source>
        <dbReference type="ARBA" id="ARBA00023235"/>
    </source>
</evidence>
<evidence type="ECO:0000256" key="10">
    <source>
        <dbReference type="HAMAP-Rule" id="MF_00135"/>
    </source>
</evidence>
<evidence type="ECO:0000313" key="13">
    <source>
        <dbReference type="Proteomes" id="UP000005309"/>
    </source>
</evidence>
<evidence type="ECO:0000256" key="2">
    <source>
        <dbReference type="ARBA" id="ARBA00004664"/>
    </source>
</evidence>
<feature type="domain" description="N-(5'phosphoribosyl) anthranilate isomerase (PRAI)" evidence="11">
    <location>
        <begin position="3"/>
        <end position="197"/>
    </location>
</feature>
<dbReference type="OrthoDB" id="9786954at2"/>
<comment type="pathway">
    <text evidence="2 10">Amino-acid biosynthesis; L-tryptophan biosynthesis; L-tryptophan from chorismate: step 3/5.</text>
</comment>
<evidence type="ECO:0000256" key="7">
    <source>
        <dbReference type="ARBA" id="ARBA00022822"/>
    </source>
</evidence>
<comment type="caution">
    <text evidence="12">The sequence shown here is derived from an EMBL/GenBank/DDBJ whole genome shotgun (WGS) entry which is preliminary data.</text>
</comment>
<dbReference type="InterPro" id="IPR001240">
    <property type="entry name" value="PRAI_dom"/>
</dbReference>
<dbReference type="Gene3D" id="3.20.20.70">
    <property type="entry name" value="Aldolase class I"/>
    <property type="match status" value="1"/>
</dbReference>
<dbReference type="Pfam" id="PF00697">
    <property type="entry name" value="PRAI"/>
    <property type="match status" value="1"/>
</dbReference>
<dbReference type="STRING" id="638302.HMPREF0908_0129"/>
<dbReference type="Proteomes" id="UP000005309">
    <property type="component" value="Unassembled WGS sequence"/>
</dbReference>
<keyword evidence="6 10" id="KW-0028">Amino-acid biosynthesis</keyword>
<dbReference type="PANTHER" id="PTHR42894:SF1">
    <property type="entry name" value="N-(5'-PHOSPHORIBOSYL)ANTHRANILATE ISOMERASE"/>
    <property type="match status" value="1"/>
</dbReference>
<keyword evidence="7 10" id="KW-0822">Tryptophan biosynthesis</keyword>
<comment type="similarity">
    <text evidence="3 10">Belongs to the TrpF family.</text>
</comment>
<dbReference type="EMBL" id="ACLA01000002">
    <property type="protein sequence ID" value="EEQ49547.1"/>
    <property type="molecule type" value="Genomic_DNA"/>
</dbReference>
<protein>
    <recommendedName>
        <fullName evidence="5 10">N-(5'-phosphoribosyl)anthranilate isomerase</fullName>
        <shortName evidence="10">PRAI</shortName>
        <ecNumber evidence="4 10">5.3.1.24</ecNumber>
    </recommendedName>
</protein>
<dbReference type="CDD" id="cd00405">
    <property type="entry name" value="PRAI"/>
    <property type="match status" value="1"/>
</dbReference>
<keyword evidence="8 10" id="KW-0057">Aromatic amino acid biosynthesis</keyword>
<organism evidence="12 13">
    <name type="scientific">Selenomonas flueggei ATCC 43531</name>
    <dbReference type="NCBI Taxonomy" id="638302"/>
    <lineage>
        <taxon>Bacteria</taxon>
        <taxon>Bacillati</taxon>
        <taxon>Bacillota</taxon>
        <taxon>Negativicutes</taxon>
        <taxon>Selenomonadales</taxon>
        <taxon>Selenomonadaceae</taxon>
        <taxon>Selenomonas</taxon>
    </lineage>
</organism>
<dbReference type="InterPro" id="IPR044643">
    <property type="entry name" value="TrpF_fam"/>
</dbReference>
<dbReference type="FunFam" id="3.20.20.70:FF:000075">
    <property type="entry name" value="Tryptophan biosynthesis protein TRP1"/>
    <property type="match status" value="1"/>
</dbReference>
<dbReference type="RefSeq" id="WP_006691370.1">
    <property type="nucleotide sequence ID" value="NZ_GG694010.1"/>
</dbReference>
<dbReference type="InterPro" id="IPR013785">
    <property type="entry name" value="Aldolase_TIM"/>
</dbReference>
<accession>C4V0L8</accession>
<dbReference type="HAMAP" id="MF_00135">
    <property type="entry name" value="PRAI"/>
    <property type="match status" value="1"/>
</dbReference>
<dbReference type="InterPro" id="IPR011060">
    <property type="entry name" value="RibuloseP-bd_barrel"/>
</dbReference>
<evidence type="ECO:0000256" key="8">
    <source>
        <dbReference type="ARBA" id="ARBA00023141"/>
    </source>
</evidence>
<dbReference type="UniPathway" id="UPA00035">
    <property type="reaction ID" value="UER00042"/>
</dbReference>
<evidence type="ECO:0000256" key="1">
    <source>
        <dbReference type="ARBA" id="ARBA00001164"/>
    </source>
</evidence>
<evidence type="ECO:0000259" key="11">
    <source>
        <dbReference type="Pfam" id="PF00697"/>
    </source>
</evidence>
<evidence type="ECO:0000256" key="4">
    <source>
        <dbReference type="ARBA" id="ARBA00012572"/>
    </source>
</evidence>
<evidence type="ECO:0000313" key="12">
    <source>
        <dbReference type="EMBL" id="EEQ49547.1"/>
    </source>
</evidence>
<keyword evidence="13" id="KW-1185">Reference proteome</keyword>
<dbReference type="SUPFAM" id="SSF51366">
    <property type="entry name" value="Ribulose-phoshate binding barrel"/>
    <property type="match status" value="1"/>
</dbReference>
<gene>
    <name evidence="10 12" type="primary">trpF</name>
    <name evidence="12" type="ORF">HMPREF0908_0129</name>
</gene>